<gene>
    <name evidence="7" type="ORF">Q8A64_00540</name>
</gene>
<dbReference type="GO" id="GO:0016491">
    <property type="term" value="F:oxidoreductase activity"/>
    <property type="evidence" value="ECO:0007669"/>
    <property type="project" value="UniProtKB-KW"/>
</dbReference>
<dbReference type="PIRSF" id="PIRSF000138">
    <property type="entry name" value="Al-hdrx_acd_dh"/>
    <property type="match status" value="1"/>
</dbReference>
<dbReference type="InterPro" id="IPR013785">
    <property type="entry name" value="Aldolase_TIM"/>
</dbReference>
<dbReference type="EMBL" id="JAUYVH010000001">
    <property type="protein sequence ID" value="MDQ9168889.1"/>
    <property type="molecule type" value="Genomic_DNA"/>
</dbReference>
<evidence type="ECO:0000313" key="7">
    <source>
        <dbReference type="EMBL" id="MDQ9168889.1"/>
    </source>
</evidence>
<accession>A0ABU1BL60</accession>
<reference evidence="7 8" key="1">
    <citation type="submission" date="2023-08" db="EMBL/GenBank/DDBJ databases">
        <title>Oxalobacteraceae gen .nov., isolated from river sludge outside the plant.</title>
        <authorList>
            <person name="Zhao S.Y."/>
        </authorList>
    </citation>
    <scope>NUCLEOTIDE SEQUENCE [LARGE SCALE GENOMIC DNA]</scope>
    <source>
        <strain evidence="7 8">R-40</strain>
    </source>
</reference>
<keyword evidence="2" id="KW-0285">Flavoprotein</keyword>
<name>A0ABU1BL60_9BURK</name>
<evidence type="ECO:0000256" key="4">
    <source>
        <dbReference type="ARBA" id="ARBA00023002"/>
    </source>
</evidence>
<dbReference type="RefSeq" id="WP_338434721.1">
    <property type="nucleotide sequence ID" value="NZ_JAUYVH010000001.1"/>
</dbReference>
<dbReference type="Pfam" id="PF01070">
    <property type="entry name" value="FMN_dh"/>
    <property type="match status" value="1"/>
</dbReference>
<feature type="domain" description="FMN hydroxy acid dehydrogenase" evidence="6">
    <location>
        <begin position="1"/>
        <end position="348"/>
    </location>
</feature>
<dbReference type="PANTHER" id="PTHR10578">
    <property type="entry name" value="S -2-HYDROXY-ACID OXIDASE-RELATED"/>
    <property type="match status" value="1"/>
</dbReference>
<evidence type="ECO:0000256" key="1">
    <source>
        <dbReference type="ARBA" id="ARBA00001917"/>
    </source>
</evidence>
<dbReference type="Gene3D" id="3.20.20.70">
    <property type="entry name" value="Aldolase class I"/>
    <property type="match status" value="1"/>
</dbReference>
<dbReference type="CDD" id="cd02809">
    <property type="entry name" value="alpha_hydroxyacid_oxid_FMN"/>
    <property type="match status" value="1"/>
</dbReference>
<dbReference type="InterPro" id="IPR037396">
    <property type="entry name" value="FMN_HAD"/>
</dbReference>
<organism evidence="7 8">
    <name type="scientific">Keguizhuia sedimenti</name>
    <dbReference type="NCBI Taxonomy" id="3064264"/>
    <lineage>
        <taxon>Bacteria</taxon>
        <taxon>Pseudomonadati</taxon>
        <taxon>Pseudomonadota</taxon>
        <taxon>Betaproteobacteria</taxon>
        <taxon>Burkholderiales</taxon>
        <taxon>Oxalobacteraceae</taxon>
        <taxon>Keguizhuia</taxon>
    </lineage>
</organism>
<dbReference type="PROSITE" id="PS51349">
    <property type="entry name" value="FMN_HYDROXY_ACID_DH_2"/>
    <property type="match status" value="1"/>
</dbReference>
<keyword evidence="3" id="KW-0288">FMN</keyword>
<evidence type="ECO:0000259" key="6">
    <source>
        <dbReference type="PROSITE" id="PS51349"/>
    </source>
</evidence>
<dbReference type="PANTHER" id="PTHR10578:SF107">
    <property type="entry name" value="2-HYDROXYACID OXIDASE 1"/>
    <property type="match status" value="1"/>
</dbReference>
<comment type="similarity">
    <text evidence="5">Belongs to the FMN-dependent alpha-hydroxy acid dehydrogenase family.</text>
</comment>
<comment type="caution">
    <text evidence="7">The sequence shown here is derived from an EMBL/GenBank/DDBJ whole genome shotgun (WGS) entry which is preliminary data.</text>
</comment>
<dbReference type="Proteomes" id="UP001225596">
    <property type="component" value="Unassembled WGS sequence"/>
</dbReference>
<protein>
    <submittedName>
        <fullName evidence="7">Alpha-hydroxy acid oxidase</fullName>
        <ecNumber evidence="7">1.-.-.-</ecNumber>
    </submittedName>
</protein>
<keyword evidence="4 7" id="KW-0560">Oxidoreductase</keyword>
<proteinExistence type="inferred from homology"/>
<dbReference type="SUPFAM" id="SSF51395">
    <property type="entry name" value="FMN-linked oxidoreductases"/>
    <property type="match status" value="1"/>
</dbReference>
<evidence type="ECO:0000256" key="2">
    <source>
        <dbReference type="ARBA" id="ARBA00022630"/>
    </source>
</evidence>
<dbReference type="InterPro" id="IPR012133">
    <property type="entry name" value="Alpha-hydoxy_acid_DH_FMN"/>
</dbReference>
<evidence type="ECO:0000313" key="8">
    <source>
        <dbReference type="Proteomes" id="UP001225596"/>
    </source>
</evidence>
<dbReference type="InterPro" id="IPR000262">
    <property type="entry name" value="FMN-dep_DH"/>
</dbReference>
<sequence length="357" mass="38583">MTGPSPQSIHDYARVAQQRLHADIWVYLADGDSAANRNALADVHVIPRPLQNVKGGNTRLTMFGQELEHPILLAPIAYQRLFQTDGECASAMAASAQGTQIIVSSLASQPFNEITKAADQPGCGKPWFQLYWQGDRKKTLSLLHRALDAGLSTIMFTVDAPVKVASLQLPQHIQAVNLESSDAPVSSTSMVFDGWMAQAPTWDDLDWLRAQTNLPLLVKGLLHPDDASRAAESGCDGIVVSNHGGRVLKNAIPSLLALEQIATRIAGRIPVLFDSGIRSGQDVYAALAFGANAVLLGRPYIWGLAAEGALGVARVIRLLRDELEMTMALTGCARLTDINRECVVRILSSVHQNDQIV</sequence>
<dbReference type="EC" id="1.-.-.-" evidence="7"/>
<comment type="cofactor">
    <cofactor evidence="1">
        <name>FMN</name>
        <dbReference type="ChEBI" id="CHEBI:58210"/>
    </cofactor>
</comment>
<evidence type="ECO:0000256" key="5">
    <source>
        <dbReference type="ARBA" id="ARBA00024042"/>
    </source>
</evidence>
<evidence type="ECO:0000256" key="3">
    <source>
        <dbReference type="ARBA" id="ARBA00022643"/>
    </source>
</evidence>
<keyword evidence="8" id="KW-1185">Reference proteome</keyword>